<dbReference type="Proteomes" id="UP001055439">
    <property type="component" value="Chromosome 2"/>
</dbReference>
<sequence>MFPDFVSNRFMITRNFVAKLAGCCNATVAEGHRQLLMMKTWIQRSVICHLQQCYENRLKILASLKAAGGNTYPHKFQVSMTITEYIEQYRVLSDGNHLKDVEVSLAGRFMNKRISSLKLYFYDLYGGGLKAQVMADASDSDMDEVEFAKYHSGVKRGDVVGICGYPGKSKRGELSAFPKRFMVLSPCLHMMPRQKAGPGVENTSVKKNEGKTTPDIWVPGMTRNPETYVLKDQKVSKLHVSCVPFYGVQRLLFRVETPMMNMIAGGPVAKPFVTHHNELNMKLFMRIAPELRLKLVGGGLDRVYEIGKQFRNEGIDLTHNPEYTMSEFYMT</sequence>
<dbReference type="GO" id="GO:0005524">
    <property type="term" value="F:ATP binding"/>
    <property type="evidence" value="ECO:0007669"/>
    <property type="project" value="UniProtKB-KW"/>
</dbReference>
<evidence type="ECO:0000256" key="8">
    <source>
        <dbReference type="ARBA" id="ARBA00030563"/>
    </source>
</evidence>
<dbReference type="InterPro" id="IPR004365">
    <property type="entry name" value="NA-bd_OB_tRNA"/>
</dbReference>
<evidence type="ECO:0000256" key="9">
    <source>
        <dbReference type="ARBA" id="ARBA00048573"/>
    </source>
</evidence>
<dbReference type="GO" id="GO:0006430">
    <property type="term" value="P:lysyl-tRNA aminoacylation"/>
    <property type="evidence" value="ECO:0007669"/>
    <property type="project" value="InterPro"/>
</dbReference>
<dbReference type="Pfam" id="PF00152">
    <property type="entry name" value="tRNA-synt_2"/>
    <property type="match status" value="1"/>
</dbReference>
<comment type="similarity">
    <text evidence="1">Belongs to the class-II aminoacyl-tRNA synthetase family.</text>
</comment>
<dbReference type="Pfam" id="PF01336">
    <property type="entry name" value="tRNA_anti-codon"/>
    <property type="match status" value="1"/>
</dbReference>
<keyword evidence="6" id="KW-0648">Protein biosynthesis</keyword>
<dbReference type="GO" id="GO:0000049">
    <property type="term" value="F:tRNA binding"/>
    <property type="evidence" value="ECO:0007669"/>
    <property type="project" value="TreeGrafter"/>
</dbReference>
<accession>A0A9E7F071</accession>
<dbReference type="PANTHER" id="PTHR42918">
    <property type="entry name" value="LYSYL-TRNA SYNTHETASE"/>
    <property type="match status" value="1"/>
</dbReference>
<evidence type="ECO:0000256" key="6">
    <source>
        <dbReference type="ARBA" id="ARBA00022917"/>
    </source>
</evidence>
<evidence type="ECO:0000256" key="4">
    <source>
        <dbReference type="ARBA" id="ARBA00022741"/>
    </source>
</evidence>
<dbReference type="PROSITE" id="PS50862">
    <property type="entry name" value="AA_TRNA_LIGASE_II"/>
    <property type="match status" value="1"/>
</dbReference>
<dbReference type="InterPro" id="IPR018149">
    <property type="entry name" value="Lys-tRNA-synth_II_C"/>
</dbReference>
<evidence type="ECO:0000256" key="2">
    <source>
        <dbReference type="ARBA" id="ARBA00013166"/>
    </source>
</evidence>
<dbReference type="GO" id="GO:0004824">
    <property type="term" value="F:lysine-tRNA ligase activity"/>
    <property type="evidence" value="ECO:0007669"/>
    <property type="project" value="UniProtKB-EC"/>
</dbReference>
<dbReference type="AlphaFoldDB" id="A0A9E7F071"/>
<keyword evidence="5" id="KW-0067">ATP-binding</keyword>
<comment type="catalytic activity">
    <reaction evidence="9">
        <text>tRNA(Lys) + L-lysine + ATP = L-lysyl-tRNA(Lys) + AMP + diphosphate</text>
        <dbReference type="Rhea" id="RHEA:20792"/>
        <dbReference type="Rhea" id="RHEA-COMP:9696"/>
        <dbReference type="Rhea" id="RHEA-COMP:9697"/>
        <dbReference type="ChEBI" id="CHEBI:30616"/>
        <dbReference type="ChEBI" id="CHEBI:32551"/>
        <dbReference type="ChEBI" id="CHEBI:33019"/>
        <dbReference type="ChEBI" id="CHEBI:78442"/>
        <dbReference type="ChEBI" id="CHEBI:78529"/>
        <dbReference type="ChEBI" id="CHEBI:456215"/>
        <dbReference type="EC" id="6.1.1.6"/>
    </reaction>
</comment>
<dbReference type="InterPro" id="IPR006195">
    <property type="entry name" value="aa-tRNA-synth_II"/>
</dbReference>
<dbReference type="InterPro" id="IPR012340">
    <property type="entry name" value="NA-bd_OB-fold"/>
</dbReference>
<dbReference type="Gene3D" id="2.40.50.140">
    <property type="entry name" value="Nucleic acid-binding proteins"/>
    <property type="match status" value="1"/>
</dbReference>
<name>A0A9E7F071_9LILI</name>
<keyword evidence="4" id="KW-0547">Nucleotide-binding</keyword>
<dbReference type="GO" id="GO:0005829">
    <property type="term" value="C:cytosol"/>
    <property type="evidence" value="ECO:0007669"/>
    <property type="project" value="TreeGrafter"/>
</dbReference>
<evidence type="ECO:0000259" key="11">
    <source>
        <dbReference type="PROSITE" id="PS50862"/>
    </source>
</evidence>
<feature type="region of interest" description="Disordered" evidence="10">
    <location>
        <begin position="195"/>
        <end position="216"/>
    </location>
</feature>
<protein>
    <recommendedName>
        <fullName evidence="2">lysine--tRNA ligase</fullName>
        <ecNumber evidence="2">6.1.1.6</ecNumber>
    </recommendedName>
    <alternativeName>
        <fullName evidence="8">Lysyl-tRNA synthetase</fullName>
    </alternativeName>
</protein>
<dbReference type="Gene3D" id="3.30.930.10">
    <property type="entry name" value="Bira Bifunctional Protein, Domain 2"/>
    <property type="match status" value="1"/>
</dbReference>
<dbReference type="InterPro" id="IPR045864">
    <property type="entry name" value="aa-tRNA-synth_II/BPL/LPL"/>
</dbReference>
<dbReference type="CDD" id="cd04322">
    <property type="entry name" value="LysRS_N"/>
    <property type="match status" value="1"/>
</dbReference>
<evidence type="ECO:0000256" key="7">
    <source>
        <dbReference type="ARBA" id="ARBA00023146"/>
    </source>
</evidence>
<dbReference type="FunFam" id="2.40.50.140:FF:000050">
    <property type="entry name" value="Lysine--tRNA ligase"/>
    <property type="match status" value="1"/>
</dbReference>
<dbReference type="EMBL" id="CP097504">
    <property type="protein sequence ID" value="URD87129.1"/>
    <property type="molecule type" value="Genomic_DNA"/>
</dbReference>
<feature type="domain" description="Aminoacyl-transfer RNA synthetases class-II family profile" evidence="11">
    <location>
        <begin position="247"/>
        <end position="331"/>
    </location>
</feature>
<keyword evidence="13" id="KW-1185">Reference proteome</keyword>
<evidence type="ECO:0000256" key="1">
    <source>
        <dbReference type="ARBA" id="ARBA00008226"/>
    </source>
</evidence>
<keyword evidence="7" id="KW-0030">Aminoacyl-tRNA synthetase</keyword>
<reference evidence="12" key="1">
    <citation type="submission" date="2022-05" db="EMBL/GenBank/DDBJ databases">
        <title>The Musa troglodytarum L. genome provides insights into the mechanism of non-climacteric behaviour and enrichment of carotenoids.</title>
        <authorList>
            <person name="Wang J."/>
        </authorList>
    </citation>
    <scope>NUCLEOTIDE SEQUENCE</scope>
    <source>
        <tissue evidence="12">Leaf</tissue>
    </source>
</reference>
<dbReference type="PANTHER" id="PTHR42918:SF9">
    <property type="entry name" value="LYSINE--TRNA LIGASE"/>
    <property type="match status" value="1"/>
</dbReference>
<evidence type="ECO:0000313" key="12">
    <source>
        <dbReference type="EMBL" id="URD87129.1"/>
    </source>
</evidence>
<dbReference type="InterPro" id="IPR044136">
    <property type="entry name" value="Lys-tRNA-ligase_II_N"/>
</dbReference>
<dbReference type="SUPFAM" id="SSF55681">
    <property type="entry name" value="Class II aaRS and biotin synthetases"/>
    <property type="match status" value="1"/>
</dbReference>
<evidence type="ECO:0000256" key="5">
    <source>
        <dbReference type="ARBA" id="ARBA00022840"/>
    </source>
</evidence>
<proteinExistence type="inferred from homology"/>
<dbReference type="EC" id="6.1.1.6" evidence="2"/>
<dbReference type="InterPro" id="IPR004364">
    <property type="entry name" value="Aa-tRNA-synt_II"/>
</dbReference>
<dbReference type="OrthoDB" id="21243at2759"/>
<organism evidence="12 13">
    <name type="scientific">Musa troglodytarum</name>
    <name type="common">fe'i banana</name>
    <dbReference type="NCBI Taxonomy" id="320322"/>
    <lineage>
        <taxon>Eukaryota</taxon>
        <taxon>Viridiplantae</taxon>
        <taxon>Streptophyta</taxon>
        <taxon>Embryophyta</taxon>
        <taxon>Tracheophyta</taxon>
        <taxon>Spermatophyta</taxon>
        <taxon>Magnoliopsida</taxon>
        <taxon>Liliopsida</taxon>
        <taxon>Zingiberales</taxon>
        <taxon>Musaceae</taxon>
        <taxon>Musa</taxon>
    </lineage>
</organism>
<evidence type="ECO:0000256" key="3">
    <source>
        <dbReference type="ARBA" id="ARBA00022598"/>
    </source>
</evidence>
<evidence type="ECO:0000313" key="13">
    <source>
        <dbReference type="Proteomes" id="UP001055439"/>
    </source>
</evidence>
<gene>
    <name evidence="12" type="ORF">MUK42_24752</name>
</gene>
<dbReference type="PRINTS" id="PR00982">
    <property type="entry name" value="TRNASYNTHLYS"/>
</dbReference>
<keyword evidence="3" id="KW-0436">Ligase</keyword>
<evidence type="ECO:0000256" key="10">
    <source>
        <dbReference type="SAM" id="MobiDB-lite"/>
    </source>
</evidence>
<dbReference type="SUPFAM" id="SSF50249">
    <property type="entry name" value="Nucleic acid-binding proteins"/>
    <property type="match status" value="1"/>
</dbReference>